<dbReference type="RefSeq" id="YP_009797667.1">
    <property type="nucleotide sequence ID" value="NC_047918.1"/>
</dbReference>
<accession>A0A2K9V510</accession>
<sequence>MSKFTKSESTKNFDKLVDEVRDIDLVVVVDGYVYGERARTDRHYTLVITPELGTKGGETYITLNVAVLANDRRLPCLDGESSLELGYYDGADQKTIFKAYNKVIKAAKAYGLYVTELTAY</sequence>
<dbReference type="EMBL" id="MG744354">
    <property type="protein sequence ID" value="AUV57256.1"/>
    <property type="molecule type" value="Genomic_DNA"/>
</dbReference>
<proteinExistence type="predicted"/>
<evidence type="ECO:0000313" key="1">
    <source>
        <dbReference type="EMBL" id="AUV57256.1"/>
    </source>
</evidence>
<protein>
    <submittedName>
        <fullName evidence="1">Uncharacterized protein</fullName>
    </submittedName>
</protein>
<dbReference type="GeneID" id="54988090"/>
<organism evidence="1 2">
    <name type="scientific">Lactobacillus phage Satyr</name>
    <dbReference type="NCBI Taxonomy" id="2070201"/>
    <lineage>
        <taxon>Viruses</taxon>
        <taxon>Duplodnaviria</taxon>
        <taxon>Heunggongvirae</taxon>
        <taxon>Uroviricota</taxon>
        <taxon>Caudoviricetes</taxon>
        <taxon>Tybeckvirinae</taxon>
        <taxon>Maenadvirus</taxon>
        <taxon>Maenadvirus satyr</taxon>
    </lineage>
</organism>
<reference evidence="1 2" key="1">
    <citation type="submission" date="2017-12" db="EMBL/GenBank/DDBJ databases">
        <title>Lactobacillus phages that infect wine-derived L. plantarum strains.</title>
        <authorList>
            <person name="Kyrkou I."/>
            <person name="Hestbjerg Hansen L."/>
        </authorList>
    </citation>
    <scope>NUCLEOTIDE SEQUENCE [LARGE SCALE GENOMIC DNA]</scope>
</reference>
<name>A0A2K9V510_9CAUD</name>
<dbReference type="Proteomes" id="UP000241743">
    <property type="component" value="Segment"/>
</dbReference>
<evidence type="ECO:0000313" key="2">
    <source>
        <dbReference type="Proteomes" id="UP000241743"/>
    </source>
</evidence>
<dbReference type="KEGG" id="vg:54988090"/>
<keyword evidence="2" id="KW-1185">Reference proteome</keyword>